<feature type="region of interest" description="Disordered" evidence="16">
    <location>
        <begin position="558"/>
        <end position="655"/>
    </location>
</feature>
<dbReference type="CDD" id="cd21502">
    <property type="entry name" value="vWA_BABAM1"/>
    <property type="match status" value="1"/>
</dbReference>
<feature type="region of interest" description="Disordered" evidence="16">
    <location>
        <begin position="224"/>
        <end position="271"/>
    </location>
</feature>
<dbReference type="HOGENOM" id="CLU_429193_0_0_1"/>
<dbReference type="InterPro" id="IPR036465">
    <property type="entry name" value="vWFA_dom_sf"/>
</dbReference>
<dbReference type="CDD" id="cd20404">
    <property type="entry name" value="Tudor_Agenet_AtEML-like"/>
    <property type="match status" value="1"/>
</dbReference>
<dbReference type="eggNOG" id="ENOG502QS5S">
    <property type="taxonomic scope" value="Eukaryota"/>
</dbReference>
<dbReference type="GO" id="GO:0070552">
    <property type="term" value="C:BRISC complex"/>
    <property type="evidence" value="ECO:0007669"/>
    <property type="project" value="InterPro"/>
</dbReference>
<evidence type="ECO:0000256" key="11">
    <source>
        <dbReference type="ARBA" id="ARBA00023204"/>
    </source>
</evidence>
<evidence type="ECO:0000256" key="3">
    <source>
        <dbReference type="ARBA" id="ARBA00010809"/>
    </source>
</evidence>
<evidence type="ECO:0000256" key="12">
    <source>
        <dbReference type="ARBA" id="ARBA00023242"/>
    </source>
</evidence>
<feature type="compositionally biased region" description="Basic and acidic residues" evidence="16">
    <location>
        <begin position="563"/>
        <end position="575"/>
    </location>
</feature>
<gene>
    <name evidence="17" type="ORF">ARALYDRAFT_913135</name>
</gene>
<evidence type="ECO:0000256" key="6">
    <source>
        <dbReference type="ARBA" id="ARBA00022618"/>
    </source>
</evidence>
<keyword evidence="13" id="KW-0131">Cell cycle</keyword>
<evidence type="ECO:0000256" key="1">
    <source>
        <dbReference type="ARBA" id="ARBA00004123"/>
    </source>
</evidence>
<accession>D7M9C0</accession>
<evidence type="ECO:0000256" key="16">
    <source>
        <dbReference type="SAM" id="MobiDB-lite"/>
    </source>
</evidence>
<keyword evidence="10" id="KW-0156">Chromatin regulator</keyword>
<dbReference type="PANTHER" id="PTHR15660">
    <property type="entry name" value="BRISC AND BRCA1-A COMPLEX MEMBER 1"/>
    <property type="match status" value="1"/>
</dbReference>
<evidence type="ECO:0000256" key="4">
    <source>
        <dbReference type="ARBA" id="ARBA00019437"/>
    </source>
</evidence>
<dbReference type="PANTHER" id="PTHR15660:SF1">
    <property type="entry name" value="BRISC AND BRCA1-A COMPLEX MEMBER 1"/>
    <property type="match status" value="1"/>
</dbReference>
<comment type="similarity">
    <text evidence="3">Belongs to the BABAM1 family.</text>
</comment>
<evidence type="ECO:0000256" key="2">
    <source>
        <dbReference type="ARBA" id="ARBA00004496"/>
    </source>
</evidence>
<evidence type="ECO:0000256" key="13">
    <source>
        <dbReference type="ARBA" id="ARBA00023306"/>
    </source>
</evidence>
<comment type="subcellular location">
    <subcellularLocation>
        <location evidence="2">Cytoplasm</location>
    </subcellularLocation>
    <subcellularLocation>
        <location evidence="1">Nucleus</location>
    </subcellularLocation>
</comment>
<dbReference type="GO" id="GO:0006325">
    <property type="term" value="P:chromatin organization"/>
    <property type="evidence" value="ECO:0007669"/>
    <property type="project" value="UniProtKB-KW"/>
</dbReference>
<keyword evidence="18" id="KW-1185">Reference proteome</keyword>
<evidence type="ECO:0000256" key="14">
    <source>
        <dbReference type="ARBA" id="ARBA00030984"/>
    </source>
</evidence>
<feature type="region of interest" description="Disordered" evidence="16">
    <location>
        <begin position="357"/>
        <end position="376"/>
    </location>
</feature>
<evidence type="ECO:0000256" key="9">
    <source>
        <dbReference type="ARBA" id="ARBA00022786"/>
    </source>
</evidence>
<dbReference type="GO" id="GO:0005737">
    <property type="term" value="C:cytoplasm"/>
    <property type="evidence" value="ECO:0007669"/>
    <property type="project" value="UniProtKB-SubCell"/>
</dbReference>
<organism evidence="18">
    <name type="scientific">Arabidopsis lyrata subsp. lyrata</name>
    <name type="common">Lyre-leaved rock-cress</name>
    <dbReference type="NCBI Taxonomy" id="81972"/>
    <lineage>
        <taxon>Eukaryota</taxon>
        <taxon>Viridiplantae</taxon>
        <taxon>Streptophyta</taxon>
        <taxon>Embryophyta</taxon>
        <taxon>Tracheophyta</taxon>
        <taxon>Spermatophyta</taxon>
        <taxon>Magnoliopsida</taxon>
        <taxon>eudicotyledons</taxon>
        <taxon>Gunneridae</taxon>
        <taxon>Pentapetalae</taxon>
        <taxon>rosids</taxon>
        <taxon>malvids</taxon>
        <taxon>Brassicales</taxon>
        <taxon>Brassicaceae</taxon>
        <taxon>Camelineae</taxon>
        <taxon>Arabidopsis</taxon>
    </lineage>
</organism>
<keyword evidence="11" id="KW-0234">DNA repair</keyword>
<evidence type="ECO:0000313" key="17">
    <source>
        <dbReference type="EMBL" id="EFH43475.1"/>
    </source>
</evidence>
<sequence>MEEDKAVLTGAVATRVTMEPSEDILICVDVDAESTVEMKTTGTNGKPLNRLECVKLAITRFIHDKLARNSDHRFAFATLSKSAAWLKKEFTSDAESAAASLREISATNSSGPADLTLLFQEAAQGAKTSRAQNRILRVILIYCRSSVRPTHDWPINQKLFTLDVMYLHDKSAPDNCTHDVYDSLVDALERVSEYEGYIFESSHGLAQSVFRRMSTLLSHPPQRCAQVDLPKPSAKKPAVSCDQSTSGSKKGAKQPLEKTSNTNTKRVHSLGKENASDLKNYDENLVGSRVKIWWPLDRAYYEAVVISYYSAKARHRVRYIDGDEEILNMRKEKWYFVNESKLPKQDKEANQTGCVEEASTMPQKKKAKTSKEQSVNKQSKMLSPFPLYVKKDDEVIHGEVPQISRRQAEQVLSSCASQLKKYLTEAVKSSSVPLDKHSDVVDSICEGAFDALKQEEVVANEKEDRQGPREAAVKACFFLPETSIETLKFVICKKKMNVFLAYVGSRLLTVNLFSDQQEQQKAAEVSTPELTFVPERKLNLEHSLSFCPHDSSVNPAISSMNENGRKDLSPRHETVAEGGVKTQERKILEMVQQPVAEEEDLAETETQTHKRARVESSSLGKADGEMEKKAAEGEPSCRSQKSSAEPGDSQRKNLPEPCSVTQQLAKVKQSILDTVASVRQFRCELERKEQSIVDTLSIVRLFRSEIEEKEDILEASLLEIDVLGLSDNVMLKQIGEKISGINKILN</sequence>
<evidence type="ECO:0000256" key="15">
    <source>
        <dbReference type="ARBA" id="ARBA00031038"/>
    </source>
</evidence>
<dbReference type="SUPFAM" id="SSF63748">
    <property type="entry name" value="Tudor/PWWP/MBT"/>
    <property type="match status" value="1"/>
</dbReference>
<dbReference type="Proteomes" id="UP000008694">
    <property type="component" value="Unassembled WGS sequence"/>
</dbReference>
<dbReference type="AlphaFoldDB" id="D7M9C0"/>
<evidence type="ECO:0000256" key="8">
    <source>
        <dbReference type="ARBA" id="ARBA00022776"/>
    </source>
</evidence>
<evidence type="ECO:0000256" key="5">
    <source>
        <dbReference type="ARBA" id="ARBA00022490"/>
    </source>
</evidence>
<feature type="compositionally biased region" description="Basic and acidic residues" evidence="16">
    <location>
        <begin position="622"/>
        <end position="632"/>
    </location>
</feature>
<evidence type="ECO:0000313" key="18">
    <source>
        <dbReference type="Proteomes" id="UP000008694"/>
    </source>
</evidence>
<name>D7M9C0_ARALL</name>
<dbReference type="Gene3D" id="3.40.50.410">
    <property type="entry name" value="von Willebrand factor, type A domain"/>
    <property type="match status" value="1"/>
</dbReference>
<evidence type="ECO:0000256" key="7">
    <source>
        <dbReference type="ARBA" id="ARBA00022763"/>
    </source>
</evidence>
<keyword evidence="6" id="KW-0132">Cell division</keyword>
<dbReference type="GO" id="GO:0051301">
    <property type="term" value="P:cell division"/>
    <property type="evidence" value="ECO:0007669"/>
    <property type="project" value="UniProtKB-KW"/>
</dbReference>
<protein>
    <recommendedName>
        <fullName evidence="4">BRISC and BRCA1-A complex member 1</fullName>
    </recommendedName>
    <alternativeName>
        <fullName evidence="14">Mediator of RAP80 interactions and targeting subunit of 40 kDa</fullName>
    </alternativeName>
    <alternativeName>
        <fullName evidence="15">New component of the BRCA1-A complex</fullName>
    </alternativeName>
</protein>
<dbReference type="Gramene" id="scaffold_700877.1">
    <property type="protein sequence ID" value="scaffold_700877.1"/>
    <property type="gene ID" value="scaffold_700877.1"/>
</dbReference>
<keyword evidence="9" id="KW-0833">Ubl conjugation pathway</keyword>
<reference evidence="18" key="1">
    <citation type="journal article" date="2011" name="Nat. Genet.">
        <title>The Arabidopsis lyrata genome sequence and the basis of rapid genome size change.</title>
        <authorList>
            <person name="Hu T.T."/>
            <person name="Pattyn P."/>
            <person name="Bakker E.G."/>
            <person name="Cao J."/>
            <person name="Cheng J.-F."/>
            <person name="Clark R.M."/>
            <person name="Fahlgren N."/>
            <person name="Fawcett J.A."/>
            <person name="Grimwood J."/>
            <person name="Gundlach H."/>
            <person name="Haberer G."/>
            <person name="Hollister J.D."/>
            <person name="Ossowski S."/>
            <person name="Ottilar R.P."/>
            <person name="Salamov A.A."/>
            <person name="Schneeberger K."/>
            <person name="Spannagl M."/>
            <person name="Wang X."/>
            <person name="Yang L."/>
            <person name="Nasrallah M.E."/>
            <person name="Bergelson J."/>
            <person name="Carrington J.C."/>
            <person name="Gaut B.S."/>
            <person name="Schmutz J."/>
            <person name="Mayer K.F.X."/>
            <person name="Van de Peer Y."/>
            <person name="Grigoriev I.V."/>
            <person name="Nordborg M."/>
            <person name="Weigel D."/>
            <person name="Guo Y.-L."/>
        </authorList>
    </citation>
    <scope>NUCLEOTIDE SEQUENCE [LARGE SCALE GENOMIC DNA]</scope>
    <source>
        <strain evidence="18">cv. MN47</strain>
    </source>
</reference>
<dbReference type="EMBL" id="GL348719">
    <property type="protein sequence ID" value="EFH43475.1"/>
    <property type="molecule type" value="Genomic_DNA"/>
</dbReference>
<keyword evidence="12" id="KW-0539">Nucleus</keyword>
<keyword evidence="7" id="KW-0227">DNA damage</keyword>
<dbReference type="GO" id="GO:0045739">
    <property type="term" value="P:positive regulation of DNA repair"/>
    <property type="evidence" value="ECO:0007669"/>
    <property type="project" value="InterPro"/>
</dbReference>
<dbReference type="GO" id="GO:0006281">
    <property type="term" value="P:DNA repair"/>
    <property type="evidence" value="ECO:0007669"/>
    <property type="project" value="UniProtKB-KW"/>
</dbReference>
<evidence type="ECO:0000256" key="10">
    <source>
        <dbReference type="ARBA" id="ARBA00022853"/>
    </source>
</evidence>
<dbReference type="Gene3D" id="2.30.30.140">
    <property type="match status" value="1"/>
</dbReference>
<keyword evidence="8" id="KW-0498">Mitosis</keyword>
<proteinExistence type="inferred from homology"/>
<dbReference type="InterPro" id="IPR026126">
    <property type="entry name" value="BABAM1"/>
</dbReference>
<dbReference type="STRING" id="81972.D7M9C0"/>
<keyword evidence="5" id="KW-0963">Cytoplasm</keyword>